<name>A0A2S8SQN3_9BACT</name>
<keyword evidence="3" id="KW-0378">Hydrolase</keyword>
<organism evidence="3 4">
    <name type="scientific">Abditibacterium utsteinense</name>
    <dbReference type="NCBI Taxonomy" id="1960156"/>
    <lineage>
        <taxon>Bacteria</taxon>
        <taxon>Pseudomonadati</taxon>
        <taxon>Abditibacteriota</taxon>
        <taxon>Abditibacteriia</taxon>
        <taxon>Abditibacteriales</taxon>
        <taxon>Abditibacteriaceae</taxon>
        <taxon>Abditibacterium</taxon>
    </lineage>
</organism>
<comment type="caution">
    <text evidence="3">The sequence shown here is derived from an EMBL/GenBank/DDBJ whole genome shotgun (WGS) entry which is preliminary data.</text>
</comment>
<gene>
    <name evidence="3" type="ORF">B1R32_1151</name>
</gene>
<evidence type="ECO:0000256" key="1">
    <source>
        <dbReference type="ARBA" id="ARBA00007435"/>
    </source>
</evidence>
<dbReference type="SUPFAM" id="SSF82771">
    <property type="entry name" value="GIY-YIG endonuclease"/>
    <property type="match status" value="1"/>
</dbReference>
<dbReference type="PROSITE" id="PS50164">
    <property type="entry name" value="GIY_YIG"/>
    <property type="match status" value="1"/>
</dbReference>
<evidence type="ECO:0000313" key="3">
    <source>
        <dbReference type="EMBL" id="PQV63095.1"/>
    </source>
</evidence>
<dbReference type="GO" id="GO:0004519">
    <property type="term" value="F:endonuclease activity"/>
    <property type="evidence" value="ECO:0007669"/>
    <property type="project" value="UniProtKB-KW"/>
</dbReference>
<dbReference type="OrthoDB" id="9807770at2"/>
<feature type="domain" description="GIY-YIG" evidence="2">
    <location>
        <begin position="4"/>
        <end position="79"/>
    </location>
</feature>
<dbReference type="CDD" id="cd10448">
    <property type="entry name" value="GIY-YIG_unchar_3"/>
    <property type="match status" value="1"/>
</dbReference>
<dbReference type="Pfam" id="PF01541">
    <property type="entry name" value="GIY-YIG"/>
    <property type="match status" value="1"/>
</dbReference>
<dbReference type="EMBL" id="NIGF01000015">
    <property type="protein sequence ID" value="PQV63095.1"/>
    <property type="molecule type" value="Genomic_DNA"/>
</dbReference>
<evidence type="ECO:0000313" key="4">
    <source>
        <dbReference type="Proteomes" id="UP000237684"/>
    </source>
</evidence>
<keyword evidence="3" id="KW-0255">Endonuclease</keyword>
<dbReference type="FunCoup" id="A0A2S8SQN3">
    <property type="interactions" value="41"/>
</dbReference>
<dbReference type="Proteomes" id="UP000237684">
    <property type="component" value="Unassembled WGS sequence"/>
</dbReference>
<dbReference type="AlphaFoldDB" id="A0A2S8SQN3"/>
<accession>A0A2S8SQN3</accession>
<dbReference type="InterPro" id="IPR000305">
    <property type="entry name" value="GIY-YIG_endonuc"/>
</dbReference>
<dbReference type="InParanoid" id="A0A2S8SQN3"/>
<dbReference type="RefSeq" id="WP_106380689.1">
    <property type="nucleotide sequence ID" value="NZ_NIGF01000015.1"/>
</dbReference>
<sequence length="97" mass="11253">MVQHRYFVTIVANANRTIYIGVTSDLEQRIQQHSAKTFAGFTAQYGLSQLVYFEEFGDVRDAIEREKQLKGFRRAKKVALIEAQNPHWEDVAADWFS</sequence>
<dbReference type="PANTHER" id="PTHR34477">
    <property type="entry name" value="UPF0213 PROTEIN YHBQ"/>
    <property type="match status" value="1"/>
</dbReference>
<evidence type="ECO:0000259" key="2">
    <source>
        <dbReference type="PROSITE" id="PS50164"/>
    </source>
</evidence>
<keyword evidence="3" id="KW-0540">Nuclease</keyword>
<dbReference type="Gene3D" id="3.40.1440.10">
    <property type="entry name" value="GIY-YIG endonuclease"/>
    <property type="match status" value="1"/>
</dbReference>
<comment type="similarity">
    <text evidence="1">Belongs to the UPF0213 family.</text>
</comment>
<keyword evidence="4" id="KW-1185">Reference proteome</keyword>
<reference evidence="3 4" key="1">
    <citation type="journal article" date="2018" name="Syst. Appl. Microbiol.">
        <title>Abditibacterium utsteinense sp. nov., the first cultivated member of candidate phylum FBP, isolated from ice-free Antarctic soil samples.</title>
        <authorList>
            <person name="Tahon G."/>
            <person name="Tytgat B."/>
            <person name="Lebbe L."/>
            <person name="Carlier A."/>
            <person name="Willems A."/>
        </authorList>
    </citation>
    <scope>NUCLEOTIDE SEQUENCE [LARGE SCALE GENOMIC DNA]</scope>
    <source>
        <strain evidence="3 4">LMG 29911</strain>
    </source>
</reference>
<dbReference type="InterPro" id="IPR035901">
    <property type="entry name" value="GIY-YIG_endonuc_sf"/>
</dbReference>
<proteinExistence type="inferred from homology"/>
<protein>
    <submittedName>
        <fullName evidence="3">Putative endonuclease</fullName>
    </submittedName>
</protein>
<dbReference type="PANTHER" id="PTHR34477:SF5">
    <property type="entry name" value="BSL5627 PROTEIN"/>
    <property type="match status" value="1"/>
</dbReference>
<dbReference type="InterPro" id="IPR050190">
    <property type="entry name" value="UPF0213_domain"/>
</dbReference>